<dbReference type="RefSeq" id="WP_344412587.1">
    <property type="nucleotide sequence ID" value="NZ_BAAANN010000001.1"/>
</dbReference>
<dbReference type="PANTHER" id="PTHR40254">
    <property type="entry name" value="BLR0577 PROTEIN"/>
    <property type="match status" value="1"/>
</dbReference>
<accession>A0ABN2Q2W9</accession>
<reference evidence="3 4" key="1">
    <citation type="journal article" date="2019" name="Int. J. Syst. Evol. Microbiol.">
        <title>The Global Catalogue of Microorganisms (GCM) 10K type strain sequencing project: providing services to taxonomists for standard genome sequencing and annotation.</title>
        <authorList>
            <consortium name="The Broad Institute Genomics Platform"/>
            <consortium name="The Broad Institute Genome Sequencing Center for Infectious Disease"/>
            <person name="Wu L."/>
            <person name="Ma J."/>
        </authorList>
    </citation>
    <scope>NUCLEOTIDE SEQUENCE [LARGE SCALE GENOMIC DNA]</scope>
    <source>
        <strain evidence="3 4">JCM 14545</strain>
    </source>
</reference>
<dbReference type="InterPro" id="IPR038732">
    <property type="entry name" value="HpyO/CreE_NAD-binding"/>
</dbReference>
<sequence length="654" mass="71325">MTAELRIGLIGAGPRGTSVLERLLANVDGQPVSVHVVDEFPPGPGRVWRTRQHEGLLMNTVASQVSMFTDESVPCAGPIVRGPSLHEWATQVAAGAFPGACPDGVRAEARGLGPDDYPTRAFYGHYLRWVFDRLRRGAPPCVRITVHTTAAVALDDTRDGRQVIVLRDGSTLAGLDAVVLAVGHGPLTGGGERERLARFARTHGLTYVAQANPADVDLSVLEPGERVALRGLGLTFFDYLHLLTEGRGGVFERAAGGLRYRPSGREPRLIAGSRRGVPYHARGENQKGPFGRHVPLFLTGAVIDDLRRRAAAGHPPDFRGTVWPLVDLEVKAVYYRTLVASAVSEEAARRFLEEFVRTRDEEPGLRRHGIAERWDWARIESPYGARTFDDSDEFAVWLLGYLREDVREARLGNVASPLKAALDVLRDLRNEVRLVVDHGGIDGGSYRDELERWYNPLNAFTSIGPPVRRIEEMIALVEAGVLRLTGPGMTVAPSAWDGCFLVGSGTADPGVEPVTGLIEARLPEVDLRRSDNPLLRYLLATGLCQPYRMRDGEAGCYESGGLAVTGRPYRVVDRRGRPHPARFAFGIPTEGVHWVTAAGIRPGVGSVTLEDADAIARAALDCCLPRENRRGTDDGQRSPRPGVGRDPDRIGGRR</sequence>
<dbReference type="Proteomes" id="UP001501116">
    <property type="component" value="Unassembled WGS sequence"/>
</dbReference>
<dbReference type="Pfam" id="PF13454">
    <property type="entry name" value="NAD_binding_9"/>
    <property type="match status" value="1"/>
</dbReference>
<keyword evidence="4" id="KW-1185">Reference proteome</keyword>
<name>A0ABN2Q2W9_9PSEU</name>
<organism evidence="3 4">
    <name type="scientific">Amycolatopsis minnesotensis</name>
    <dbReference type="NCBI Taxonomy" id="337894"/>
    <lineage>
        <taxon>Bacteria</taxon>
        <taxon>Bacillati</taxon>
        <taxon>Actinomycetota</taxon>
        <taxon>Actinomycetes</taxon>
        <taxon>Pseudonocardiales</taxon>
        <taxon>Pseudonocardiaceae</taxon>
        <taxon>Amycolatopsis</taxon>
    </lineage>
</organism>
<dbReference type="PANTHER" id="PTHR40254:SF1">
    <property type="entry name" value="BLR0577 PROTEIN"/>
    <property type="match status" value="1"/>
</dbReference>
<feature type="domain" description="FAD-dependent urate hydroxylase HpyO/Asp monooxygenase CreE-like FAD/NAD(P)-binding" evidence="2">
    <location>
        <begin position="9"/>
        <end position="184"/>
    </location>
</feature>
<evidence type="ECO:0000313" key="4">
    <source>
        <dbReference type="Proteomes" id="UP001501116"/>
    </source>
</evidence>
<evidence type="ECO:0000259" key="2">
    <source>
        <dbReference type="Pfam" id="PF13454"/>
    </source>
</evidence>
<comment type="caution">
    <text evidence="3">The sequence shown here is derived from an EMBL/GenBank/DDBJ whole genome shotgun (WGS) entry which is preliminary data.</text>
</comment>
<feature type="region of interest" description="Disordered" evidence="1">
    <location>
        <begin position="626"/>
        <end position="654"/>
    </location>
</feature>
<dbReference type="InterPro" id="IPR052189">
    <property type="entry name" value="L-asp_N-monooxygenase_NS-form"/>
</dbReference>
<proteinExistence type="predicted"/>
<evidence type="ECO:0000313" key="3">
    <source>
        <dbReference type="EMBL" id="GAA1939736.1"/>
    </source>
</evidence>
<evidence type="ECO:0000256" key="1">
    <source>
        <dbReference type="SAM" id="MobiDB-lite"/>
    </source>
</evidence>
<dbReference type="SUPFAM" id="SSF51971">
    <property type="entry name" value="Nucleotide-binding domain"/>
    <property type="match status" value="1"/>
</dbReference>
<dbReference type="EMBL" id="BAAANN010000001">
    <property type="protein sequence ID" value="GAA1939736.1"/>
    <property type="molecule type" value="Genomic_DNA"/>
</dbReference>
<protein>
    <submittedName>
        <fullName evidence="3">FAD/NAD(P)-binding protein</fullName>
    </submittedName>
</protein>
<gene>
    <name evidence="3" type="ORF">GCM10009754_03580</name>
</gene>